<dbReference type="Proteomes" id="UP001229421">
    <property type="component" value="Unassembled WGS sequence"/>
</dbReference>
<reference evidence="3" key="1">
    <citation type="journal article" date="2023" name="bioRxiv">
        <title>Improved chromosome-level genome assembly for marigold (Tagetes erecta).</title>
        <authorList>
            <person name="Jiang F."/>
            <person name="Yuan L."/>
            <person name="Wang S."/>
            <person name="Wang H."/>
            <person name="Xu D."/>
            <person name="Wang A."/>
            <person name="Fan W."/>
        </authorList>
    </citation>
    <scope>NUCLEOTIDE SEQUENCE</scope>
    <source>
        <strain evidence="3">WSJ</strain>
        <tissue evidence="3">Leaf</tissue>
    </source>
</reference>
<protein>
    <recommendedName>
        <fullName evidence="2">Cathepsin propeptide inhibitor domain-containing protein</fullName>
    </recommendedName>
</protein>
<dbReference type="InterPro" id="IPR013201">
    <property type="entry name" value="Prot_inhib_I29"/>
</dbReference>
<feature type="compositionally biased region" description="Low complexity" evidence="1">
    <location>
        <begin position="96"/>
        <end position="105"/>
    </location>
</feature>
<feature type="compositionally biased region" description="Basic residues" evidence="1">
    <location>
        <begin position="77"/>
        <end position="90"/>
    </location>
</feature>
<gene>
    <name evidence="3" type="ORF">QVD17_16342</name>
</gene>
<organism evidence="3 4">
    <name type="scientific">Tagetes erecta</name>
    <name type="common">African marigold</name>
    <dbReference type="NCBI Taxonomy" id="13708"/>
    <lineage>
        <taxon>Eukaryota</taxon>
        <taxon>Viridiplantae</taxon>
        <taxon>Streptophyta</taxon>
        <taxon>Embryophyta</taxon>
        <taxon>Tracheophyta</taxon>
        <taxon>Spermatophyta</taxon>
        <taxon>Magnoliopsida</taxon>
        <taxon>eudicotyledons</taxon>
        <taxon>Gunneridae</taxon>
        <taxon>Pentapetalae</taxon>
        <taxon>asterids</taxon>
        <taxon>campanulids</taxon>
        <taxon>Asterales</taxon>
        <taxon>Asteraceae</taxon>
        <taxon>Asteroideae</taxon>
        <taxon>Heliantheae alliance</taxon>
        <taxon>Tageteae</taxon>
        <taxon>Tagetes</taxon>
    </lineage>
</organism>
<keyword evidence="4" id="KW-1185">Reference proteome</keyword>
<evidence type="ECO:0000259" key="2">
    <source>
        <dbReference type="Pfam" id="PF08246"/>
    </source>
</evidence>
<sequence length="105" mass="11825">MAAVLLAKKSSSVAARICFSPFMHPSKSLRIDKEVESMFESWMVEFEKVYKSIEEKEKRFAVFRDTLRGRISDPTRKRQPIKKQNKKKKQPPPLPAAAAAAGGGC</sequence>
<dbReference type="Gene3D" id="1.10.287.2250">
    <property type="match status" value="1"/>
</dbReference>
<comment type="caution">
    <text evidence="3">The sequence shown here is derived from an EMBL/GenBank/DDBJ whole genome shotgun (WGS) entry which is preliminary data.</text>
</comment>
<feature type="domain" description="Cathepsin propeptide inhibitor" evidence="2">
    <location>
        <begin position="39"/>
        <end position="68"/>
    </location>
</feature>
<name>A0AAD8P0L4_TARER</name>
<dbReference type="Pfam" id="PF08246">
    <property type="entry name" value="Inhibitor_I29"/>
    <property type="match status" value="1"/>
</dbReference>
<dbReference type="EMBL" id="JAUHHV010000004">
    <property type="protein sequence ID" value="KAK1427651.1"/>
    <property type="molecule type" value="Genomic_DNA"/>
</dbReference>
<accession>A0AAD8P0L4</accession>
<evidence type="ECO:0000313" key="3">
    <source>
        <dbReference type="EMBL" id="KAK1427651.1"/>
    </source>
</evidence>
<dbReference type="InterPro" id="IPR038765">
    <property type="entry name" value="Papain-like_cys_pep_sf"/>
</dbReference>
<feature type="region of interest" description="Disordered" evidence="1">
    <location>
        <begin position="71"/>
        <end position="105"/>
    </location>
</feature>
<evidence type="ECO:0000313" key="4">
    <source>
        <dbReference type="Proteomes" id="UP001229421"/>
    </source>
</evidence>
<proteinExistence type="predicted"/>
<evidence type="ECO:0000256" key="1">
    <source>
        <dbReference type="SAM" id="MobiDB-lite"/>
    </source>
</evidence>
<dbReference type="AlphaFoldDB" id="A0AAD8P0L4"/>
<dbReference type="SUPFAM" id="SSF54001">
    <property type="entry name" value="Cysteine proteinases"/>
    <property type="match status" value="1"/>
</dbReference>